<reference evidence="7 8" key="1">
    <citation type="journal article" date="2015" name="Antonie Van Leeuwenhoek">
        <title>Lampropedia puyangensis sp. nov., isolated from symptomatic bark of Populus ? euramericana canker and emended description of Lampropedia hyalina (Ehrenberg 1832) Lee et al. 2004.</title>
        <authorList>
            <person name="Li Y."/>
            <person name="Wang T."/>
            <person name="Piao C.G."/>
            <person name="Wang L.F."/>
            <person name="Tian G.Z."/>
            <person name="Zhu T.H."/>
            <person name="Guo M.W."/>
        </authorList>
    </citation>
    <scope>NUCLEOTIDE SEQUENCE [LARGE SCALE GENOMIC DNA]</scope>
    <source>
        <strain evidence="7 8">2-bin</strain>
    </source>
</reference>
<evidence type="ECO:0000259" key="6">
    <source>
        <dbReference type="PROSITE" id="PS50893"/>
    </source>
</evidence>
<dbReference type="PROSITE" id="PS00211">
    <property type="entry name" value="ABC_TRANSPORTER_1"/>
    <property type="match status" value="1"/>
</dbReference>
<feature type="domain" description="ABC transporter" evidence="6">
    <location>
        <begin position="9"/>
        <end position="242"/>
    </location>
</feature>
<dbReference type="InterPro" id="IPR003439">
    <property type="entry name" value="ABC_transporter-like_ATP-bd"/>
</dbReference>
<comment type="similarity">
    <text evidence="1">Belongs to the ABC transporter superfamily.</text>
</comment>
<dbReference type="InterPro" id="IPR017871">
    <property type="entry name" value="ABC_transporter-like_CS"/>
</dbReference>
<keyword evidence="4" id="KW-0547">Nucleotide-binding</keyword>
<dbReference type="SMART" id="SM00382">
    <property type="entry name" value="AAA"/>
    <property type="match status" value="1"/>
</dbReference>
<dbReference type="PROSITE" id="PS50893">
    <property type="entry name" value="ABC_TRANSPORTER_2"/>
    <property type="match status" value="1"/>
</dbReference>
<dbReference type="Gene3D" id="3.40.50.300">
    <property type="entry name" value="P-loop containing nucleotide triphosphate hydrolases"/>
    <property type="match status" value="1"/>
</dbReference>
<dbReference type="Pfam" id="PF00005">
    <property type="entry name" value="ABC_tran"/>
    <property type="match status" value="1"/>
</dbReference>
<dbReference type="InterPro" id="IPR003593">
    <property type="entry name" value="AAA+_ATPase"/>
</dbReference>
<evidence type="ECO:0000256" key="2">
    <source>
        <dbReference type="ARBA" id="ARBA00022448"/>
    </source>
</evidence>
<accession>A0A4S8EVM5</accession>
<organism evidence="7 8">
    <name type="scientific">Lampropedia puyangensis</name>
    <dbReference type="NCBI Taxonomy" id="1330072"/>
    <lineage>
        <taxon>Bacteria</taxon>
        <taxon>Pseudomonadati</taxon>
        <taxon>Pseudomonadota</taxon>
        <taxon>Betaproteobacteria</taxon>
        <taxon>Burkholderiales</taxon>
        <taxon>Comamonadaceae</taxon>
        <taxon>Lampropedia</taxon>
    </lineage>
</organism>
<keyword evidence="2" id="KW-0813">Transport</keyword>
<dbReference type="GO" id="GO:0016887">
    <property type="term" value="F:ATP hydrolysis activity"/>
    <property type="evidence" value="ECO:0007669"/>
    <property type="project" value="InterPro"/>
</dbReference>
<evidence type="ECO:0000256" key="3">
    <source>
        <dbReference type="ARBA" id="ARBA00022475"/>
    </source>
</evidence>
<dbReference type="CDD" id="cd03293">
    <property type="entry name" value="ABC_NrtD_SsuB_transporters"/>
    <property type="match status" value="1"/>
</dbReference>
<dbReference type="PANTHER" id="PTHR42788">
    <property type="entry name" value="TAURINE IMPORT ATP-BINDING PROTEIN-RELATED"/>
    <property type="match status" value="1"/>
</dbReference>
<sequence length="273" mass="29524">MRSSTTPILEARHLRKVYSSAGGEITAVGDVNFSVAPGELLAIVGPSGAGKSTVLRMLTGLLAATGGQVLYRGHPVEGTPLDFALVFQDYARSLFPWFNIEKNVQLPLVNKVRDATERQRITERVLAQVGLPGMGRKRPTELSGGQQQRVAIARALAYAPTVLIMDEPFASVDAQTRAELEDLVLTLRAQSGATVLLVTHDVDEAVYMADRVIVLSRAPSVVLDSVTIELPRERDQINTKSLPAFALARARILSLIQQSSRHPATDTLATPKP</sequence>
<dbReference type="GO" id="GO:0005524">
    <property type="term" value="F:ATP binding"/>
    <property type="evidence" value="ECO:0007669"/>
    <property type="project" value="UniProtKB-KW"/>
</dbReference>
<dbReference type="PANTHER" id="PTHR42788:SF13">
    <property type="entry name" value="ALIPHATIC SULFONATES IMPORT ATP-BINDING PROTEIN SSUB"/>
    <property type="match status" value="1"/>
</dbReference>
<dbReference type="InterPro" id="IPR027417">
    <property type="entry name" value="P-loop_NTPase"/>
</dbReference>
<dbReference type="OrthoDB" id="8683598at2"/>
<keyword evidence="5 7" id="KW-0067">ATP-binding</keyword>
<keyword evidence="3" id="KW-0472">Membrane</keyword>
<evidence type="ECO:0000256" key="5">
    <source>
        <dbReference type="ARBA" id="ARBA00022840"/>
    </source>
</evidence>
<evidence type="ECO:0000256" key="4">
    <source>
        <dbReference type="ARBA" id="ARBA00022741"/>
    </source>
</evidence>
<evidence type="ECO:0000313" key="8">
    <source>
        <dbReference type="Proteomes" id="UP000308917"/>
    </source>
</evidence>
<keyword evidence="3" id="KW-1003">Cell membrane</keyword>
<dbReference type="RefSeq" id="WP_136574303.1">
    <property type="nucleotide sequence ID" value="NZ_STFG01000017.1"/>
</dbReference>
<dbReference type="InterPro" id="IPR050166">
    <property type="entry name" value="ABC_transporter_ATP-bind"/>
</dbReference>
<dbReference type="SUPFAM" id="SSF52540">
    <property type="entry name" value="P-loop containing nucleoside triphosphate hydrolases"/>
    <property type="match status" value="1"/>
</dbReference>
<gene>
    <name evidence="7" type="ORF">E9531_13535</name>
</gene>
<comment type="caution">
    <text evidence="7">The sequence shown here is derived from an EMBL/GenBank/DDBJ whole genome shotgun (WGS) entry which is preliminary data.</text>
</comment>
<name>A0A4S8EVM5_9BURK</name>
<dbReference type="Proteomes" id="UP000308917">
    <property type="component" value="Unassembled WGS sequence"/>
</dbReference>
<keyword evidence="8" id="KW-1185">Reference proteome</keyword>
<dbReference type="AlphaFoldDB" id="A0A4S8EVM5"/>
<proteinExistence type="inferred from homology"/>
<evidence type="ECO:0000313" key="7">
    <source>
        <dbReference type="EMBL" id="THT98812.1"/>
    </source>
</evidence>
<protein>
    <submittedName>
        <fullName evidence="7">ABC transporter ATP-binding protein</fullName>
    </submittedName>
</protein>
<evidence type="ECO:0000256" key="1">
    <source>
        <dbReference type="ARBA" id="ARBA00005417"/>
    </source>
</evidence>
<dbReference type="EMBL" id="STFG01000017">
    <property type="protein sequence ID" value="THT98812.1"/>
    <property type="molecule type" value="Genomic_DNA"/>
</dbReference>